<organism evidence="1 2">
    <name type="scientific">Coniosporium uncinatum</name>
    <dbReference type="NCBI Taxonomy" id="93489"/>
    <lineage>
        <taxon>Eukaryota</taxon>
        <taxon>Fungi</taxon>
        <taxon>Dikarya</taxon>
        <taxon>Ascomycota</taxon>
        <taxon>Pezizomycotina</taxon>
        <taxon>Dothideomycetes</taxon>
        <taxon>Dothideomycetes incertae sedis</taxon>
        <taxon>Coniosporium</taxon>
    </lineage>
</organism>
<reference evidence="1" key="1">
    <citation type="submission" date="2024-09" db="EMBL/GenBank/DDBJ databases">
        <title>Black Yeasts Isolated from many extreme environments.</title>
        <authorList>
            <person name="Coleine C."/>
            <person name="Stajich J.E."/>
            <person name="Selbmann L."/>
        </authorList>
    </citation>
    <scope>NUCLEOTIDE SEQUENCE</scope>
    <source>
        <strain evidence="1">CCFEE 5737</strain>
    </source>
</reference>
<protein>
    <submittedName>
        <fullName evidence="1">Uncharacterized protein</fullName>
    </submittedName>
</protein>
<accession>A0ACC3CZV5</accession>
<evidence type="ECO:0000313" key="1">
    <source>
        <dbReference type="EMBL" id="KAK3059684.1"/>
    </source>
</evidence>
<sequence length="244" mass="26358">MAPAANDADVLFNRANVALAKSQRLISSWLGESSNGEVALSHGDGDKEDEEFEYEPELLGVGAPRPKNKDEALPRRDISSLEKLQRELLGKDAAAKLLKQKQLKMRSKGLPAQQSAPPKNTTNSRPLREEQSEDEDEGRTASFKSKRAKTAILKVSNQSSVNPTASEASGKKRPAAEAEATESDSDDDDEQQIASTSARNTPSGGPKKGPSSFLDEMLSEKAKKRKKKKKKQKVGQTSQGGTNG</sequence>
<keyword evidence="2" id="KW-1185">Reference proteome</keyword>
<name>A0ACC3CZV5_9PEZI</name>
<proteinExistence type="predicted"/>
<gene>
    <name evidence="1" type="ORF">LTS18_010280</name>
</gene>
<dbReference type="EMBL" id="JAWDJW010009191">
    <property type="protein sequence ID" value="KAK3059684.1"/>
    <property type="molecule type" value="Genomic_DNA"/>
</dbReference>
<dbReference type="Proteomes" id="UP001186974">
    <property type="component" value="Unassembled WGS sequence"/>
</dbReference>
<comment type="caution">
    <text evidence="1">The sequence shown here is derived from an EMBL/GenBank/DDBJ whole genome shotgun (WGS) entry which is preliminary data.</text>
</comment>
<evidence type="ECO:0000313" key="2">
    <source>
        <dbReference type="Proteomes" id="UP001186974"/>
    </source>
</evidence>